<accession>A0AAD9HHP9</accession>
<feature type="signal peptide" evidence="1">
    <location>
        <begin position="1"/>
        <end position="19"/>
    </location>
</feature>
<gene>
    <name evidence="2" type="ORF">LX32DRAFT_640169</name>
</gene>
<evidence type="ECO:0000313" key="2">
    <source>
        <dbReference type="EMBL" id="KAK2028269.1"/>
    </source>
</evidence>
<comment type="caution">
    <text evidence="2">The sequence shown here is derived from an EMBL/GenBank/DDBJ whole genome shotgun (WGS) entry which is preliminary data.</text>
</comment>
<keyword evidence="1" id="KW-0732">Signal</keyword>
<protein>
    <recommendedName>
        <fullName evidence="4">Avirulence Effector AvrLm4-7 domain-containing protein</fullName>
    </recommendedName>
</protein>
<name>A0AAD9HHP9_9PEZI</name>
<evidence type="ECO:0008006" key="4">
    <source>
        <dbReference type="Google" id="ProtNLM"/>
    </source>
</evidence>
<dbReference type="AlphaFoldDB" id="A0AAD9HHP9"/>
<organism evidence="2 3">
    <name type="scientific">Colletotrichum zoysiae</name>
    <dbReference type="NCBI Taxonomy" id="1216348"/>
    <lineage>
        <taxon>Eukaryota</taxon>
        <taxon>Fungi</taxon>
        <taxon>Dikarya</taxon>
        <taxon>Ascomycota</taxon>
        <taxon>Pezizomycotina</taxon>
        <taxon>Sordariomycetes</taxon>
        <taxon>Hypocreomycetidae</taxon>
        <taxon>Glomerellales</taxon>
        <taxon>Glomerellaceae</taxon>
        <taxon>Colletotrichum</taxon>
        <taxon>Colletotrichum graminicola species complex</taxon>
    </lineage>
</organism>
<evidence type="ECO:0000313" key="3">
    <source>
        <dbReference type="Proteomes" id="UP001232148"/>
    </source>
</evidence>
<proteinExistence type="predicted"/>
<dbReference type="EMBL" id="MU842881">
    <property type="protein sequence ID" value="KAK2028269.1"/>
    <property type="molecule type" value="Genomic_DNA"/>
</dbReference>
<feature type="chain" id="PRO_5042047189" description="Avirulence Effector AvrLm4-7 domain-containing protein" evidence="1">
    <location>
        <begin position="20"/>
        <end position="110"/>
    </location>
</feature>
<sequence>MHLRATFFVLASAISAANAFCHREGRSGEYGKWLREKDILVDTERLSFACANLVGNGDVKFSAYETRRTCMQQDLRTKWDFSIKVRHRKGCNSSICNSLALDLHNLPEWS</sequence>
<evidence type="ECO:0000256" key="1">
    <source>
        <dbReference type="SAM" id="SignalP"/>
    </source>
</evidence>
<dbReference type="Proteomes" id="UP001232148">
    <property type="component" value="Unassembled WGS sequence"/>
</dbReference>
<reference evidence="2" key="1">
    <citation type="submission" date="2021-06" db="EMBL/GenBank/DDBJ databases">
        <title>Comparative genomics, transcriptomics and evolutionary studies reveal genomic signatures of adaptation to plant cell wall in hemibiotrophic fungi.</title>
        <authorList>
            <consortium name="DOE Joint Genome Institute"/>
            <person name="Baroncelli R."/>
            <person name="Diaz J.F."/>
            <person name="Benocci T."/>
            <person name="Peng M."/>
            <person name="Battaglia E."/>
            <person name="Haridas S."/>
            <person name="Andreopoulos W."/>
            <person name="Labutti K."/>
            <person name="Pangilinan J."/>
            <person name="Floch G.L."/>
            <person name="Makela M.R."/>
            <person name="Henrissat B."/>
            <person name="Grigoriev I.V."/>
            <person name="Crouch J.A."/>
            <person name="De Vries R.P."/>
            <person name="Sukno S.A."/>
            <person name="Thon M.R."/>
        </authorList>
    </citation>
    <scope>NUCLEOTIDE SEQUENCE</scope>
    <source>
        <strain evidence="2">MAFF235873</strain>
    </source>
</reference>
<keyword evidence="3" id="KW-1185">Reference proteome</keyword>